<dbReference type="EMBL" id="LXQA010511926">
    <property type="protein sequence ID" value="MCI56416.1"/>
    <property type="molecule type" value="Genomic_DNA"/>
</dbReference>
<sequence length="70" mass="7644">SHRSKSEIRNITCETLVNTTTIGGIQTKPRWFRSGQGGGAVTSAGRRTTQGRIYILKKVVRVRELEDGGG</sequence>
<dbReference type="Proteomes" id="UP000265520">
    <property type="component" value="Unassembled WGS sequence"/>
</dbReference>
<keyword evidence="2" id="KW-1185">Reference proteome</keyword>
<evidence type="ECO:0000313" key="1">
    <source>
        <dbReference type="EMBL" id="MCI56416.1"/>
    </source>
</evidence>
<comment type="caution">
    <text evidence="1">The sequence shown here is derived from an EMBL/GenBank/DDBJ whole genome shotgun (WGS) entry which is preliminary data.</text>
</comment>
<dbReference type="AlphaFoldDB" id="A0A392T8J6"/>
<accession>A0A392T8J6</accession>
<reference evidence="1 2" key="1">
    <citation type="journal article" date="2018" name="Front. Plant Sci.">
        <title>Red Clover (Trifolium pratense) and Zigzag Clover (T. medium) - A Picture of Genomic Similarities and Differences.</title>
        <authorList>
            <person name="Dluhosova J."/>
            <person name="Istvanek J."/>
            <person name="Nedelnik J."/>
            <person name="Repkova J."/>
        </authorList>
    </citation>
    <scope>NUCLEOTIDE SEQUENCE [LARGE SCALE GENOMIC DNA]</scope>
    <source>
        <strain evidence="2">cv. 10/8</strain>
        <tissue evidence="1">Leaf</tissue>
    </source>
</reference>
<organism evidence="1 2">
    <name type="scientific">Trifolium medium</name>
    <dbReference type="NCBI Taxonomy" id="97028"/>
    <lineage>
        <taxon>Eukaryota</taxon>
        <taxon>Viridiplantae</taxon>
        <taxon>Streptophyta</taxon>
        <taxon>Embryophyta</taxon>
        <taxon>Tracheophyta</taxon>
        <taxon>Spermatophyta</taxon>
        <taxon>Magnoliopsida</taxon>
        <taxon>eudicotyledons</taxon>
        <taxon>Gunneridae</taxon>
        <taxon>Pentapetalae</taxon>
        <taxon>rosids</taxon>
        <taxon>fabids</taxon>
        <taxon>Fabales</taxon>
        <taxon>Fabaceae</taxon>
        <taxon>Papilionoideae</taxon>
        <taxon>50 kb inversion clade</taxon>
        <taxon>NPAAA clade</taxon>
        <taxon>Hologalegina</taxon>
        <taxon>IRL clade</taxon>
        <taxon>Trifolieae</taxon>
        <taxon>Trifolium</taxon>
    </lineage>
</organism>
<feature type="non-terminal residue" evidence="1">
    <location>
        <position position="1"/>
    </location>
</feature>
<protein>
    <submittedName>
        <fullName evidence="1">Uncharacterized protein</fullName>
    </submittedName>
</protein>
<evidence type="ECO:0000313" key="2">
    <source>
        <dbReference type="Proteomes" id="UP000265520"/>
    </source>
</evidence>
<proteinExistence type="predicted"/>
<name>A0A392T8J6_9FABA</name>